<accession>A0A392TPP7</accession>
<organism evidence="1 2">
    <name type="scientific">Trifolium medium</name>
    <dbReference type="NCBI Taxonomy" id="97028"/>
    <lineage>
        <taxon>Eukaryota</taxon>
        <taxon>Viridiplantae</taxon>
        <taxon>Streptophyta</taxon>
        <taxon>Embryophyta</taxon>
        <taxon>Tracheophyta</taxon>
        <taxon>Spermatophyta</taxon>
        <taxon>Magnoliopsida</taxon>
        <taxon>eudicotyledons</taxon>
        <taxon>Gunneridae</taxon>
        <taxon>Pentapetalae</taxon>
        <taxon>rosids</taxon>
        <taxon>fabids</taxon>
        <taxon>Fabales</taxon>
        <taxon>Fabaceae</taxon>
        <taxon>Papilionoideae</taxon>
        <taxon>50 kb inversion clade</taxon>
        <taxon>NPAAA clade</taxon>
        <taxon>Hologalegina</taxon>
        <taxon>IRL clade</taxon>
        <taxon>Trifolieae</taxon>
        <taxon>Trifolium</taxon>
    </lineage>
</organism>
<reference evidence="1 2" key="1">
    <citation type="journal article" date="2018" name="Front. Plant Sci.">
        <title>Red Clover (Trifolium pratense) and Zigzag Clover (T. medium) - A Picture of Genomic Similarities and Differences.</title>
        <authorList>
            <person name="Dluhosova J."/>
            <person name="Istvanek J."/>
            <person name="Nedelnik J."/>
            <person name="Repkova J."/>
        </authorList>
    </citation>
    <scope>NUCLEOTIDE SEQUENCE [LARGE SCALE GENOMIC DNA]</scope>
    <source>
        <strain evidence="2">cv. 10/8</strain>
        <tissue evidence="1">Leaf</tissue>
    </source>
</reference>
<name>A0A392TPP7_9FABA</name>
<protein>
    <submittedName>
        <fullName evidence="1">Uncharacterized protein</fullName>
    </submittedName>
</protein>
<comment type="caution">
    <text evidence="1">The sequence shown here is derived from an EMBL/GenBank/DDBJ whole genome shotgun (WGS) entry which is preliminary data.</text>
</comment>
<dbReference type="EMBL" id="LXQA010613726">
    <property type="protein sequence ID" value="MCI62140.1"/>
    <property type="molecule type" value="Genomic_DNA"/>
</dbReference>
<proteinExistence type="predicted"/>
<keyword evidence="2" id="KW-1185">Reference proteome</keyword>
<sequence>ARPASKLSFTSGFADTRPTRHVSHQCSLLLAQRGLASSSRFPSLQPETDWQFTKLFSLSLAQRGPETPFSS</sequence>
<feature type="non-terminal residue" evidence="1">
    <location>
        <position position="1"/>
    </location>
</feature>
<dbReference type="AlphaFoldDB" id="A0A392TPP7"/>
<dbReference type="Proteomes" id="UP000265520">
    <property type="component" value="Unassembled WGS sequence"/>
</dbReference>
<evidence type="ECO:0000313" key="1">
    <source>
        <dbReference type="EMBL" id="MCI62140.1"/>
    </source>
</evidence>
<evidence type="ECO:0000313" key="2">
    <source>
        <dbReference type="Proteomes" id="UP000265520"/>
    </source>
</evidence>